<dbReference type="SUPFAM" id="SSF103481">
    <property type="entry name" value="Multidrug resistance efflux transporter EmrE"/>
    <property type="match status" value="1"/>
</dbReference>
<evidence type="ECO:0008006" key="4">
    <source>
        <dbReference type="Google" id="ProtNLM"/>
    </source>
</evidence>
<accession>B0EJL8</accession>
<name>B0EJL8_ENTDS</name>
<evidence type="ECO:0000256" key="1">
    <source>
        <dbReference type="SAM" id="Phobius"/>
    </source>
</evidence>
<proteinExistence type="predicted"/>
<dbReference type="GeneID" id="5883477"/>
<feature type="transmembrane region" description="Helical" evidence="1">
    <location>
        <begin position="350"/>
        <end position="370"/>
    </location>
</feature>
<protein>
    <recommendedName>
        <fullName evidence="4">EamA domain-containing protein</fullName>
    </recommendedName>
</protein>
<keyword evidence="3" id="KW-1185">Reference proteome</keyword>
<dbReference type="PANTHER" id="PTHR13146">
    <property type="match status" value="1"/>
</dbReference>
<feature type="transmembrane region" description="Helical" evidence="1">
    <location>
        <begin position="241"/>
        <end position="266"/>
    </location>
</feature>
<dbReference type="AlphaFoldDB" id="B0EJL8"/>
<dbReference type="Proteomes" id="UP000008076">
    <property type="component" value="Unassembled WGS sequence"/>
</dbReference>
<organism evidence="3">
    <name type="scientific">Entamoeba dispar (strain ATCC PRA-260 / SAW760)</name>
    <dbReference type="NCBI Taxonomy" id="370354"/>
    <lineage>
        <taxon>Eukaryota</taxon>
        <taxon>Amoebozoa</taxon>
        <taxon>Evosea</taxon>
        <taxon>Archamoebae</taxon>
        <taxon>Mastigamoebida</taxon>
        <taxon>Entamoebidae</taxon>
        <taxon>Entamoeba</taxon>
    </lineage>
</organism>
<dbReference type="InterPro" id="IPR037185">
    <property type="entry name" value="EmrE-like"/>
</dbReference>
<dbReference type="eggNOG" id="KOG3912">
    <property type="taxonomic scope" value="Eukaryota"/>
</dbReference>
<feature type="transmembrane region" description="Helical" evidence="1">
    <location>
        <begin position="30"/>
        <end position="53"/>
    </location>
</feature>
<dbReference type="OMA" id="FIPCNFK"/>
<dbReference type="VEuPathDB" id="AmoebaDB:EDI_109640"/>
<evidence type="ECO:0000313" key="2">
    <source>
        <dbReference type="EMBL" id="EDR25277.1"/>
    </source>
</evidence>
<sequence length="403" mass="46018">MEVIDDYINPKSTTIYPFLKVIQKPTLRKSVLTICVIIFLMSGTLTITLSKLLYNTTTKGRYEKEHEFEHPMFLTFMMFVGMMLCLFIHIIITLIIPEDNKKNYIEINKRSPFRIEVLFKLIGPALCDFLGGYLMNVGLMYVTSSVFQMMRGSVIIFTALLTVFVRKNQLRNNQIFAIFLVIIALAVVGGSAFAGNSSVINGESKVWDVIIGITFITSAMFLQALQTIMEEKYLQDLQIPPLVVVGLEGFYGILLSIPGMILLQMIPIPFYDDNIDAIISLREKHILIVIIIYAFSVTLFNITGMIITRSLTAMVRNILDPCRMISIWFLSVLMYYIFNKKYGEPLGWQTALQVLGFLLLTFGLFIYTGVIKLNFFGIENNEQNENIILIEKSEDNDDHDLFE</sequence>
<dbReference type="KEGG" id="edi:EDI_109640"/>
<dbReference type="OrthoDB" id="29773at2759"/>
<feature type="transmembrane region" description="Helical" evidence="1">
    <location>
        <begin position="318"/>
        <end position="338"/>
    </location>
</feature>
<dbReference type="Pfam" id="PF16913">
    <property type="entry name" value="PUNUT"/>
    <property type="match status" value="1"/>
</dbReference>
<feature type="transmembrane region" description="Helical" evidence="1">
    <location>
        <begin position="286"/>
        <end position="306"/>
    </location>
</feature>
<gene>
    <name evidence="2" type="ORF">EDI_109640</name>
</gene>
<dbReference type="GO" id="GO:0016020">
    <property type="term" value="C:membrane"/>
    <property type="evidence" value="ECO:0007669"/>
    <property type="project" value="TreeGrafter"/>
</dbReference>
<feature type="transmembrane region" description="Helical" evidence="1">
    <location>
        <begin position="117"/>
        <end position="135"/>
    </location>
</feature>
<evidence type="ECO:0000313" key="3">
    <source>
        <dbReference type="Proteomes" id="UP000008076"/>
    </source>
</evidence>
<keyword evidence="1" id="KW-0812">Transmembrane</keyword>
<feature type="transmembrane region" description="Helical" evidence="1">
    <location>
        <begin position="141"/>
        <end position="163"/>
    </location>
</feature>
<feature type="transmembrane region" description="Helical" evidence="1">
    <location>
        <begin position="206"/>
        <end position="229"/>
    </location>
</feature>
<dbReference type="PANTHER" id="PTHR13146:SF7">
    <property type="entry name" value="INTEGRAL MEMBRANE PROTEIN DUF6 DOMAIN CONTAINING PROTEIN"/>
    <property type="match status" value="1"/>
</dbReference>
<dbReference type="EMBL" id="DS549579">
    <property type="protein sequence ID" value="EDR25277.1"/>
    <property type="molecule type" value="Genomic_DNA"/>
</dbReference>
<keyword evidence="1" id="KW-0472">Membrane</keyword>
<feature type="transmembrane region" description="Helical" evidence="1">
    <location>
        <begin position="73"/>
        <end position="96"/>
    </location>
</feature>
<keyword evidence="1" id="KW-1133">Transmembrane helix</keyword>
<feature type="transmembrane region" description="Helical" evidence="1">
    <location>
        <begin position="175"/>
        <end position="194"/>
    </location>
</feature>
<reference evidence="3" key="1">
    <citation type="submission" date="2007-12" db="EMBL/GenBank/DDBJ databases">
        <title>Annotation of Entamoeba dispar SAW760.</title>
        <authorList>
            <person name="Lorenzi H."/>
            <person name="Inman J."/>
            <person name="Schobel S."/>
            <person name="Amedeo P."/>
            <person name="Caler E."/>
        </authorList>
    </citation>
    <scope>NUCLEOTIDE SEQUENCE [LARGE SCALE GENOMIC DNA]</scope>
    <source>
        <strain evidence="3">ATCC PRA-260 / SAW760</strain>
    </source>
</reference>
<dbReference type="RefSeq" id="XP_001738396.1">
    <property type="nucleotide sequence ID" value="XM_001738344.1"/>
</dbReference>